<reference evidence="1 2" key="1">
    <citation type="journal article" date="2018" name="New Phytol.">
        <title>Phylogenomics of Endogonaceae and evolution of mycorrhizas within Mucoromycota.</title>
        <authorList>
            <person name="Chang Y."/>
            <person name="Desiro A."/>
            <person name="Na H."/>
            <person name="Sandor L."/>
            <person name="Lipzen A."/>
            <person name="Clum A."/>
            <person name="Barry K."/>
            <person name="Grigoriev I.V."/>
            <person name="Martin F.M."/>
            <person name="Stajich J.E."/>
            <person name="Smith M.E."/>
            <person name="Bonito G."/>
            <person name="Spatafora J.W."/>
        </authorList>
    </citation>
    <scope>NUCLEOTIDE SEQUENCE [LARGE SCALE GENOMIC DNA]</scope>
    <source>
        <strain evidence="1 2">GMNB39</strain>
    </source>
</reference>
<gene>
    <name evidence="1" type="ORF">BC936DRAFT_149554</name>
</gene>
<protein>
    <submittedName>
        <fullName evidence="1">Uncharacterized protein</fullName>
    </submittedName>
</protein>
<organism evidence="1 2">
    <name type="scientific">Jimgerdemannia flammicorona</name>
    <dbReference type="NCBI Taxonomy" id="994334"/>
    <lineage>
        <taxon>Eukaryota</taxon>
        <taxon>Fungi</taxon>
        <taxon>Fungi incertae sedis</taxon>
        <taxon>Mucoromycota</taxon>
        <taxon>Mucoromycotina</taxon>
        <taxon>Endogonomycetes</taxon>
        <taxon>Endogonales</taxon>
        <taxon>Endogonaceae</taxon>
        <taxon>Jimgerdemannia</taxon>
    </lineage>
</organism>
<dbReference type="AlphaFoldDB" id="A0A433D0M3"/>
<comment type="caution">
    <text evidence="1">The sequence shown here is derived from an EMBL/GenBank/DDBJ whole genome shotgun (WGS) entry which is preliminary data.</text>
</comment>
<name>A0A433D0M3_9FUNG</name>
<proteinExistence type="predicted"/>
<sequence length="652" mass="72142">MDNLPYLILAQIFTHVADAAKDLCRVNKNFYALSQDSVTRANYLITRYGRYLSLGYAIAVHPRILTKHVAQILLKKGAAFPRYLAQKLAGRTNLSMRTAAFLMNRSCDTYGEHRSMAEDDWRAINDLFRQILCHDTLNLAEAENSLDCLLTESNFVPIPGLSYDITTYWHTPFEKPLFLMSVYKANILIDVFRQGYHLSDIYVPEFISNFIAEGMDLHCSNDLIARGLQLLIDHDVVPLQPADISQLLADYDEPVYRHDIQILKRLTLPPHIRMPDIVRGLMTASIEQPDPYVNLYYFPHCELYAQWPCPDAIIAAVERTYRVPLSAGDDPTRIAVPELPPLTAQWILETMTPAHPSPVRILFDNLVLAVARNSSGYFLDVFGPPSKRQLFDLYLDARVPITKRHVRWMRFCRNEPAVRLLLAKIRQRGAVAEDEDAYDDSACVADDGSDLLVKPAMSPALRGGYPMAACFGRPASLVGLGPSTSAKASRASRRRHGEPSPSSGGSSSSAAGRGMGLGEDEAEAPWRRFLEEVLEEERRRYEERMDAESGVRQTRSRKRKEAGKSVFHVVLEEVVGFGGGSSAGKGKGKEREDAKGKAVWGAPIVNGGKGKRKEVGSAGAGIGGAAAGIGGAAAAVAVEEEGRSKKRVCRRN</sequence>
<dbReference type="OrthoDB" id="270318at2759"/>
<evidence type="ECO:0000313" key="1">
    <source>
        <dbReference type="EMBL" id="RUP44380.1"/>
    </source>
</evidence>
<evidence type="ECO:0000313" key="2">
    <source>
        <dbReference type="Proteomes" id="UP000268093"/>
    </source>
</evidence>
<dbReference type="EMBL" id="RBNI01009023">
    <property type="protein sequence ID" value="RUP44380.1"/>
    <property type="molecule type" value="Genomic_DNA"/>
</dbReference>
<keyword evidence="2" id="KW-1185">Reference proteome</keyword>
<accession>A0A433D0M3</accession>
<dbReference type="Proteomes" id="UP000268093">
    <property type="component" value="Unassembled WGS sequence"/>
</dbReference>